<protein>
    <submittedName>
        <fullName evidence="1">Uncharacterized protein</fullName>
    </submittedName>
</protein>
<reference evidence="2" key="1">
    <citation type="submission" date="2016-10" db="EMBL/GenBank/DDBJ databases">
        <authorList>
            <person name="Varghese N."/>
            <person name="Submissions S."/>
        </authorList>
    </citation>
    <scope>NUCLEOTIDE SEQUENCE [LARGE SCALE GENOMIC DNA]</scope>
    <source>
        <strain evidence="2">Jip14</strain>
    </source>
</reference>
<sequence length="111" mass="12334">MKVFELTSGVIAAVVIALGVNYYVNNAKVEEEPVVKKEERLTTPPGVWILNSEGNYVYREELPPAGDCEETLPNPCHAEKLTESDIPEEFPAAELSNYDFDNISTENGPYL</sequence>
<keyword evidence="2" id="KW-1185">Reference proteome</keyword>
<accession>A0A1H7NK19</accession>
<dbReference type="Proteomes" id="UP000198916">
    <property type="component" value="Unassembled WGS sequence"/>
</dbReference>
<organism evidence="1 2">
    <name type="scientific">Parapedobacter koreensis</name>
    <dbReference type="NCBI Taxonomy" id="332977"/>
    <lineage>
        <taxon>Bacteria</taxon>
        <taxon>Pseudomonadati</taxon>
        <taxon>Bacteroidota</taxon>
        <taxon>Sphingobacteriia</taxon>
        <taxon>Sphingobacteriales</taxon>
        <taxon>Sphingobacteriaceae</taxon>
        <taxon>Parapedobacter</taxon>
    </lineage>
</organism>
<name>A0A1H7NK19_9SPHI</name>
<dbReference type="AlphaFoldDB" id="A0A1H7NK19"/>
<proteinExistence type="predicted"/>
<evidence type="ECO:0000313" key="1">
    <source>
        <dbReference type="EMBL" id="SEL23900.1"/>
    </source>
</evidence>
<dbReference type="EMBL" id="FNZR01000004">
    <property type="protein sequence ID" value="SEL23900.1"/>
    <property type="molecule type" value="Genomic_DNA"/>
</dbReference>
<evidence type="ECO:0000313" key="2">
    <source>
        <dbReference type="Proteomes" id="UP000198916"/>
    </source>
</evidence>
<gene>
    <name evidence="1" type="ORF">SAMN05421740_10418</name>
</gene>
<dbReference type="RefSeq" id="WP_090605490.1">
    <property type="nucleotide sequence ID" value="NZ_FNZR01000004.1"/>
</dbReference>